<feature type="coiled-coil region" evidence="1">
    <location>
        <begin position="137"/>
        <end position="175"/>
    </location>
</feature>
<gene>
    <name evidence="2" type="ORF">SAMN05216521_106319</name>
</gene>
<evidence type="ECO:0000256" key="1">
    <source>
        <dbReference type="SAM" id="Coils"/>
    </source>
</evidence>
<organism evidence="2 3">
    <name type="scientific">Enterocloster clostridioformis</name>
    <dbReference type="NCBI Taxonomy" id="1531"/>
    <lineage>
        <taxon>Bacteria</taxon>
        <taxon>Bacillati</taxon>
        <taxon>Bacillota</taxon>
        <taxon>Clostridia</taxon>
        <taxon>Lachnospirales</taxon>
        <taxon>Lachnospiraceae</taxon>
        <taxon>Enterocloster</taxon>
    </lineage>
</organism>
<proteinExistence type="predicted"/>
<reference evidence="2 3" key="1">
    <citation type="submission" date="2016-10" db="EMBL/GenBank/DDBJ databases">
        <authorList>
            <person name="Varghese N."/>
            <person name="Submissions S."/>
        </authorList>
    </citation>
    <scope>NUCLEOTIDE SEQUENCE [LARGE SCALE GENOMIC DNA]</scope>
    <source>
        <strain evidence="2 3">NLAE-zl-C196</strain>
    </source>
</reference>
<evidence type="ECO:0000313" key="2">
    <source>
        <dbReference type="EMBL" id="SEU12160.1"/>
    </source>
</evidence>
<name>A0A1I0JQP6_9FIRM</name>
<evidence type="ECO:0000313" key="3">
    <source>
        <dbReference type="Proteomes" id="UP000182121"/>
    </source>
</evidence>
<accession>A0A1I0JQP6</accession>
<dbReference type="Proteomes" id="UP000182121">
    <property type="component" value="Unassembled WGS sequence"/>
</dbReference>
<keyword evidence="1" id="KW-0175">Coiled coil</keyword>
<dbReference type="RefSeq" id="WP_074664166.1">
    <property type="nucleotide sequence ID" value="NZ_FOIO01000063.1"/>
</dbReference>
<sequence>MALVKCPECGKEISNKAMQCPYCGCPKSEWESMNDIAVNTCEPEIIDYPEETIVECRLNMVIHFCGKKISIVDNERNVYSGGINKLRILSIEKPTSCSYGEIRVSFPKEKPGIFFSGDSISMRFANSFGFDISKRYLAEKIEEYDKHQEYIKEYNRNVAERKRKKKEETKRLKNTPHCPKCSSTNLQYLGEDNVGGREAKTKTSTSLNLNPFKPFTLFNEKEKVVKKAKAGIDLDRWRCQDCGKVFTTIK</sequence>
<protein>
    <submittedName>
        <fullName evidence="2">Zinc-ribbon domain-containing protein</fullName>
    </submittedName>
</protein>
<comment type="caution">
    <text evidence="2">The sequence shown here is derived from an EMBL/GenBank/DDBJ whole genome shotgun (WGS) entry which is preliminary data.</text>
</comment>
<dbReference type="EMBL" id="FOIO01000063">
    <property type="protein sequence ID" value="SEU12160.1"/>
    <property type="molecule type" value="Genomic_DNA"/>
</dbReference>
<dbReference type="AlphaFoldDB" id="A0A1I0JQP6"/>